<comment type="caution">
    <text evidence="3">The sequence shown here is derived from an EMBL/GenBank/DDBJ whole genome shotgun (WGS) entry which is preliminary data.</text>
</comment>
<dbReference type="GO" id="GO:0005524">
    <property type="term" value="F:ATP binding"/>
    <property type="evidence" value="ECO:0007669"/>
    <property type="project" value="UniProtKB-UniRule"/>
</dbReference>
<keyword evidence="1" id="KW-0547">Nucleotide-binding</keyword>
<dbReference type="SUPFAM" id="SSF56059">
    <property type="entry name" value="Glutathione synthetase ATP-binding domain-like"/>
    <property type="match status" value="1"/>
</dbReference>
<evidence type="ECO:0000256" key="1">
    <source>
        <dbReference type="PROSITE-ProRule" id="PRU00409"/>
    </source>
</evidence>
<sequence length="403" mass="44992">MSGSSERRVPAVVIGGELNGLGVCRSLAMGRMPIWVVDCKRSNPALWSRYVHRVFTDALHGPGFIDFLRDLQRRLGEPPFLVVTDELALLTISEHRKQLERLYRFRLPAHETVLMLHDKARFHEHAGLHGWPVPNGAVVRALADTPRIASLRPPMILKPADKRHFHEGHAPRLITAENCADAIATAERLLAQAGEVLVQETIEGSDDNIYFCLFYRGRDRETLALFTGQKLASTPPGIGSTAFCTAAANEELERTTKGILDQVNYVGFGGIEYKRDARSGRFLIIEPTVGRTDWQEEVATLAGVNIPLIAYRHELGLRPLSEGPIDGRMVWQSSWIERIRLGATPIPPRSVVVDGYWRRDDPLPALAHYPHHAAHGVALHLQPWFAELQRKLGAAVCRRPSEA</sequence>
<dbReference type="Proteomes" id="UP000290819">
    <property type="component" value="Unassembled WGS sequence"/>
</dbReference>
<reference evidence="3 4" key="1">
    <citation type="submission" date="2017-03" db="EMBL/GenBank/DDBJ databases">
        <authorList>
            <person name="Safronova V.I."/>
            <person name="Sazanova A.L."/>
            <person name="Chirak E.R."/>
        </authorList>
    </citation>
    <scope>NUCLEOTIDE SEQUENCE [LARGE SCALE GENOMIC DNA]</scope>
    <source>
        <strain evidence="3 4">Opo-243</strain>
    </source>
</reference>
<dbReference type="Gene3D" id="3.30.470.20">
    <property type="entry name" value="ATP-grasp fold, B domain"/>
    <property type="match status" value="1"/>
</dbReference>
<dbReference type="InterPro" id="IPR011761">
    <property type="entry name" value="ATP-grasp"/>
</dbReference>
<evidence type="ECO:0000313" key="4">
    <source>
        <dbReference type="Proteomes" id="UP000290819"/>
    </source>
</evidence>
<evidence type="ECO:0000313" key="3">
    <source>
        <dbReference type="EMBL" id="RXT54054.1"/>
    </source>
</evidence>
<protein>
    <recommendedName>
        <fullName evidence="2">ATP-grasp domain-containing protein</fullName>
    </recommendedName>
</protein>
<dbReference type="PROSITE" id="PS50975">
    <property type="entry name" value="ATP_GRASP"/>
    <property type="match status" value="1"/>
</dbReference>
<name>A0A4Q1VTL1_9BRAD</name>
<dbReference type="AlphaFoldDB" id="A0A4Q1VTL1"/>
<evidence type="ECO:0000259" key="2">
    <source>
        <dbReference type="PROSITE" id="PS50975"/>
    </source>
</evidence>
<proteinExistence type="predicted"/>
<gene>
    <name evidence="3" type="ORF">B5V03_00875</name>
</gene>
<dbReference type="EMBL" id="MZXW01000004">
    <property type="protein sequence ID" value="RXT54054.1"/>
    <property type="molecule type" value="Genomic_DNA"/>
</dbReference>
<keyword evidence="1" id="KW-0067">ATP-binding</keyword>
<organism evidence="3 4">
    <name type="scientific">Bradyrhizobium betae</name>
    <dbReference type="NCBI Taxonomy" id="244734"/>
    <lineage>
        <taxon>Bacteria</taxon>
        <taxon>Pseudomonadati</taxon>
        <taxon>Pseudomonadota</taxon>
        <taxon>Alphaproteobacteria</taxon>
        <taxon>Hyphomicrobiales</taxon>
        <taxon>Nitrobacteraceae</taxon>
        <taxon>Bradyrhizobium</taxon>
    </lineage>
</organism>
<keyword evidence="4" id="KW-1185">Reference proteome</keyword>
<dbReference type="GO" id="GO:0046872">
    <property type="term" value="F:metal ion binding"/>
    <property type="evidence" value="ECO:0007669"/>
    <property type="project" value="InterPro"/>
</dbReference>
<accession>A0A4Q1VTL1</accession>
<feature type="domain" description="ATP-grasp" evidence="2">
    <location>
        <begin position="123"/>
        <end position="315"/>
    </location>
</feature>